<evidence type="ECO:0000313" key="2">
    <source>
        <dbReference type="EMBL" id="RJF95838.1"/>
    </source>
</evidence>
<keyword evidence="3" id="KW-1185">Reference proteome</keyword>
<proteinExistence type="predicted"/>
<accession>A0A3A3FJZ3</accession>
<comment type="caution">
    <text evidence="2">The sequence shown here is derived from an EMBL/GenBank/DDBJ whole genome shotgun (WGS) entry which is preliminary data.</text>
</comment>
<evidence type="ECO:0000256" key="1">
    <source>
        <dbReference type="SAM" id="MobiDB-lite"/>
    </source>
</evidence>
<name>A0A3A3FJZ3_9BURK</name>
<reference evidence="3" key="1">
    <citation type="submission" date="2018-09" db="EMBL/GenBank/DDBJ databases">
        <authorList>
            <person name="Zhu H."/>
        </authorList>
    </citation>
    <scope>NUCLEOTIDE SEQUENCE [LARGE SCALE GENOMIC DNA]</scope>
    <source>
        <strain evidence="3">K1R23-30</strain>
    </source>
</reference>
<dbReference type="Pfam" id="PF14559">
    <property type="entry name" value="TPR_19"/>
    <property type="match status" value="1"/>
</dbReference>
<dbReference type="Proteomes" id="UP000265955">
    <property type="component" value="Unassembled WGS sequence"/>
</dbReference>
<feature type="region of interest" description="Disordered" evidence="1">
    <location>
        <begin position="189"/>
        <end position="211"/>
    </location>
</feature>
<evidence type="ECO:0000313" key="3">
    <source>
        <dbReference type="Proteomes" id="UP000265955"/>
    </source>
</evidence>
<gene>
    <name evidence="2" type="ORF">D3871_20945</name>
</gene>
<dbReference type="SUPFAM" id="SSF48452">
    <property type="entry name" value="TPR-like"/>
    <property type="match status" value="1"/>
</dbReference>
<dbReference type="InterPro" id="IPR011990">
    <property type="entry name" value="TPR-like_helical_dom_sf"/>
</dbReference>
<dbReference type="EMBL" id="QYUO01000002">
    <property type="protein sequence ID" value="RJF95838.1"/>
    <property type="molecule type" value="Genomic_DNA"/>
</dbReference>
<sequence>MQVFSVFTFFKRRNVYLASFVLGAAVLGGCAVPPSAGTNKAANLDTLFSDVESELAKGRREQALALLNDAAQSHPTSIVPWLKIATVWFEAGNYPSSILAANEVLQRDPANQDAKSLLVVAGLRVAANAVSGLRPTSTISTGVRADAESLTNSLRGVLGEKVLVPAQTAEIKPATPVLRNKPRIAVRAPSNPVSAGAAMRSPAADPFKALK</sequence>
<protein>
    <submittedName>
        <fullName evidence="2">Uncharacterized protein</fullName>
    </submittedName>
</protein>
<dbReference type="Gene3D" id="1.25.40.10">
    <property type="entry name" value="Tetratricopeptide repeat domain"/>
    <property type="match status" value="1"/>
</dbReference>
<dbReference type="AlphaFoldDB" id="A0A3A3FJZ3"/>
<organism evidence="2 3">
    <name type="scientific">Noviherbaspirillum saxi</name>
    <dbReference type="NCBI Taxonomy" id="2320863"/>
    <lineage>
        <taxon>Bacteria</taxon>
        <taxon>Pseudomonadati</taxon>
        <taxon>Pseudomonadota</taxon>
        <taxon>Betaproteobacteria</taxon>
        <taxon>Burkholderiales</taxon>
        <taxon>Oxalobacteraceae</taxon>
        <taxon>Noviherbaspirillum</taxon>
    </lineage>
</organism>